<comment type="caution">
    <text evidence="1">The sequence shown here is derived from an EMBL/GenBank/DDBJ whole genome shotgun (WGS) entry which is preliminary data.</text>
</comment>
<proteinExistence type="predicted"/>
<sequence>MNPLNSPVEVGMRTLVLLARSHPHPLDLSWLVVLDHAMLHSSQFDGPPSLHPRLPAQPGELGMKRQMMQEGLEVLLRAGLATVEATEGGIVYQVTPRGSGFVGILEAPYVGELRQRAQWAVEQFASTTDAVAATRDITTRWHNEFTTDMQHLGVGRG</sequence>
<dbReference type="AlphaFoldDB" id="A0A124HBZ8"/>
<dbReference type="Pfam" id="PF20288">
    <property type="entry name" value="MC2"/>
    <property type="match status" value="1"/>
</dbReference>
<gene>
    <name evidence="1" type="ORF">AQI88_29630</name>
</gene>
<dbReference type="RefSeq" id="WP_067004979.1">
    <property type="nucleotide sequence ID" value="NZ_BNDU01000006.1"/>
</dbReference>
<keyword evidence="2" id="KW-1185">Reference proteome</keyword>
<dbReference type="OrthoDB" id="8662245at2"/>
<evidence type="ECO:0000313" key="2">
    <source>
        <dbReference type="Proteomes" id="UP000054241"/>
    </source>
</evidence>
<dbReference type="Proteomes" id="UP000054241">
    <property type="component" value="Unassembled WGS sequence"/>
</dbReference>
<dbReference type="EMBL" id="LMWL01000056">
    <property type="protein sequence ID" value="KUM92856.1"/>
    <property type="molecule type" value="Genomic_DNA"/>
</dbReference>
<dbReference type="STRING" id="67285.AQI88_29630"/>
<dbReference type="InterPro" id="IPR046904">
    <property type="entry name" value="ABC-3C_MC2"/>
</dbReference>
<evidence type="ECO:0000313" key="1">
    <source>
        <dbReference type="EMBL" id="KUM92856.1"/>
    </source>
</evidence>
<protein>
    <submittedName>
        <fullName evidence="1">Threonine transporter</fullName>
    </submittedName>
</protein>
<reference evidence="1 2" key="1">
    <citation type="submission" date="2015-10" db="EMBL/GenBank/DDBJ databases">
        <title>Draft genome sequence of Streptomyces cellostaticus DSM 40189, type strain for the species Streptomyces cellostaticus.</title>
        <authorList>
            <person name="Ruckert C."/>
            <person name="Winkler A."/>
            <person name="Kalinowski J."/>
            <person name="Kampfer P."/>
            <person name="Glaeser S."/>
        </authorList>
    </citation>
    <scope>NUCLEOTIDE SEQUENCE [LARGE SCALE GENOMIC DNA]</scope>
    <source>
        <strain evidence="1 2">DSM 40189</strain>
    </source>
</reference>
<accession>A0A124HBZ8</accession>
<organism evidence="1 2">
    <name type="scientific">Streptomyces cellostaticus</name>
    <dbReference type="NCBI Taxonomy" id="67285"/>
    <lineage>
        <taxon>Bacteria</taxon>
        <taxon>Bacillati</taxon>
        <taxon>Actinomycetota</taxon>
        <taxon>Actinomycetes</taxon>
        <taxon>Kitasatosporales</taxon>
        <taxon>Streptomycetaceae</taxon>
        <taxon>Streptomyces</taxon>
    </lineage>
</organism>
<name>A0A124HBZ8_9ACTN</name>